<reference evidence="3" key="3">
    <citation type="journal article" date="2005" name="Nature">
        <title>The map-based sequence of the rice genome.</title>
        <authorList>
            <consortium name="International rice genome sequencing project (IRGSP)"/>
            <person name="Matsumoto T."/>
            <person name="Wu J."/>
            <person name="Kanamori H."/>
            <person name="Katayose Y."/>
            <person name="Fujisawa M."/>
            <person name="Namiki N."/>
            <person name="Mizuno H."/>
            <person name="Yamamoto K."/>
            <person name="Antonio B.A."/>
            <person name="Baba T."/>
            <person name="Sakata K."/>
            <person name="Nagamura Y."/>
            <person name="Aoki H."/>
            <person name="Arikawa K."/>
            <person name="Arita K."/>
            <person name="Bito T."/>
            <person name="Chiden Y."/>
            <person name="Fujitsuka N."/>
            <person name="Fukunaka R."/>
            <person name="Hamada M."/>
            <person name="Harada C."/>
            <person name="Hayashi A."/>
            <person name="Hijishita S."/>
            <person name="Honda M."/>
            <person name="Hosokawa S."/>
            <person name="Ichikawa Y."/>
            <person name="Idonuma A."/>
            <person name="Iijima M."/>
            <person name="Ikeda M."/>
            <person name="Ikeno M."/>
            <person name="Ito K."/>
            <person name="Ito S."/>
            <person name="Ito T."/>
            <person name="Ito Y."/>
            <person name="Ito Y."/>
            <person name="Iwabuchi A."/>
            <person name="Kamiya K."/>
            <person name="Karasawa W."/>
            <person name="Kurita K."/>
            <person name="Katagiri S."/>
            <person name="Kikuta A."/>
            <person name="Kobayashi H."/>
            <person name="Kobayashi N."/>
            <person name="Machita K."/>
            <person name="Maehara T."/>
            <person name="Masukawa M."/>
            <person name="Mizubayashi T."/>
            <person name="Mukai Y."/>
            <person name="Nagasaki H."/>
            <person name="Nagata Y."/>
            <person name="Naito S."/>
            <person name="Nakashima M."/>
            <person name="Nakama Y."/>
            <person name="Nakamichi Y."/>
            <person name="Nakamura M."/>
            <person name="Meguro A."/>
            <person name="Negishi M."/>
            <person name="Ohta I."/>
            <person name="Ohta T."/>
            <person name="Okamoto M."/>
            <person name="Ono N."/>
            <person name="Saji S."/>
            <person name="Sakaguchi M."/>
            <person name="Sakai K."/>
            <person name="Shibata M."/>
            <person name="Shimokawa T."/>
            <person name="Song J."/>
            <person name="Takazaki Y."/>
            <person name="Terasawa K."/>
            <person name="Tsugane M."/>
            <person name="Tsuji K."/>
            <person name="Ueda S."/>
            <person name="Waki K."/>
            <person name="Yamagata H."/>
            <person name="Yamamoto M."/>
            <person name="Yamamoto S."/>
            <person name="Yamane H."/>
            <person name="Yoshiki S."/>
            <person name="Yoshihara R."/>
            <person name="Yukawa K."/>
            <person name="Zhong H."/>
            <person name="Yano M."/>
            <person name="Yuan Q."/>
            <person name="Ouyang S."/>
            <person name="Liu J."/>
            <person name="Jones K.M."/>
            <person name="Gansberger K."/>
            <person name="Moffat K."/>
            <person name="Hill J."/>
            <person name="Bera J."/>
            <person name="Fadrosh D."/>
            <person name="Jin S."/>
            <person name="Johri S."/>
            <person name="Kim M."/>
            <person name="Overton L."/>
            <person name="Reardon M."/>
            <person name="Tsitrin T."/>
            <person name="Vuong H."/>
            <person name="Weaver B."/>
            <person name="Ciecko A."/>
            <person name="Tallon L."/>
            <person name="Jackson J."/>
            <person name="Pai G."/>
            <person name="Aken S.V."/>
            <person name="Utterback T."/>
            <person name="Reidmuller S."/>
            <person name="Feldblyum T."/>
            <person name="Hsiao J."/>
            <person name="Zismann V."/>
            <person name="Iobst S."/>
            <person name="de Vazeille A.R."/>
            <person name="Buell C.R."/>
            <person name="Ying K."/>
            <person name="Li Y."/>
            <person name="Lu T."/>
            <person name="Huang Y."/>
            <person name="Zhao Q."/>
            <person name="Feng Q."/>
            <person name="Zhang L."/>
            <person name="Zhu J."/>
            <person name="Weng Q."/>
            <person name="Mu J."/>
            <person name="Lu Y."/>
            <person name="Fan D."/>
            <person name="Liu Y."/>
            <person name="Guan J."/>
            <person name="Zhang Y."/>
            <person name="Yu S."/>
            <person name="Liu X."/>
            <person name="Zhang Y."/>
            <person name="Hong G."/>
            <person name="Han B."/>
            <person name="Choisne N."/>
            <person name="Demange N."/>
            <person name="Orjeda G."/>
            <person name="Samain S."/>
            <person name="Cattolico L."/>
            <person name="Pelletier E."/>
            <person name="Couloux A."/>
            <person name="Segurens B."/>
            <person name="Wincker P."/>
            <person name="D'Hont A."/>
            <person name="Scarpelli C."/>
            <person name="Weissenbach J."/>
            <person name="Salanoubat M."/>
            <person name="Quetier F."/>
            <person name="Yu Y."/>
            <person name="Kim H.R."/>
            <person name="Rambo T."/>
            <person name="Currie J."/>
            <person name="Collura K."/>
            <person name="Luo M."/>
            <person name="Yang T."/>
            <person name="Ammiraju J.S.S."/>
            <person name="Engler F."/>
            <person name="Soderlund C."/>
            <person name="Wing R.A."/>
            <person name="Palmer L.E."/>
            <person name="de la Bastide M."/>
            <person name="Spiegel L."/>
            <person name="Nascimento L."/>
            <person name="Zutavern T."/>
            <person name="O'Shaughnessy A."/>
            <person name="Dike S."/>
            <person name="Dedhia N."/>
            <person name="Preston R."/>
            <person name="Balija V."/>
            <person name="McCombie W.R."/>
            <person name="Chow T."/>
            <person name="Chen H."/>
            <person name="Chung M."/>
            <person name="Chen C."/>
            <person name="Shaw J."/>
            <person name="Wu H."/>
            <person name="Hsiao K."/>
            <person name="Chao Y."/>
            <person name="Chu M."/>
            <person name="Cheng C."/>
            <person name="Hour A."/>
            <person name="Lee P."/>
            <person name="Lin S."/>
            <person name="Lin Y."/>
            <person name="Liou J."/>
            <person name="Liu S."/>
            <person name="Hsing Y."/>
            <person name="Raghuvanshi S."/>
            <person name="Mohanty A."/>
            <person name="Bharti A.K."/>
            <person name="Gaur A."/>
            <person name="Gupta V."/>
            <person name="Kumar D."/>
            <person name="Ravi V."/>
            <person name="Vij S."/>
            <person name="Kapur A."/>
            <person name="Khurana P."/>
            <person name="Khurana P."/>
            <person name="Khurana J.P."/>
            <person name="Tyagi A.K."/>
            <person name="Gaikwad K."/>
            <person name="Singh A."/>
            <person name="Dalal V."/>
            <person name="Srivastava S."/>
            <person name="Dixit A."/>
            <person name="Pal A.K."/>
            <person name="Ghazi I.A."/>
            <person name="Yadav M."/>
            <person name="Pandit A."/>
            <person name="Bhargava A."/>
            <person name="Sureshbabu K."/>
            <person name="Batra K."/>
            <person name="Sharma T.R."/>
            <person name="Mohapatra T."/>
            <person name="Singh N.K."/>
            <person name="Messing J."/>
            <person name="Nelson A.B."/>
            <person name="Fuks G."/>
            <person name="Kavchok S."/>
            <person name="Keizer G."/>
            <person name="Linton E."/>
            <person name="Llaca V."/>
            <person name="Song R."/>
            <person name="Tanyolac B."/>
            <person name="Young S."/>
            <person name="Ho-Il K."/>
            <person name="Hahn J.H."/>
            <person name="Sangsakoo G."/>
            <person name="Vanavichit A."/>
            <person name="de Mattos Luiz.A.T."/>
            <person name="Zimmer P.D."/>
            <person name="Malone G."/>
            <person name="Dellagostin O."/>
            <person name="de Oliveira A.C."/>
            <person name="Bevan M."/>
            <person name="Bancroft I."/>
            <person name="Minx P."/>
            <person name="Cordum H."/>
            <person name="Wilson R."/>
            <person name="Cheng Z."/>
            <person name="Jin W."/>
            <person name="Jiang J."/>
            <person name="Leong S.A."/>
            <person name="Iwama H."/>
            <person name="Gojobori T."/>
            <person name="Itoh T."/>
            <person name="Niimura Y."/>
            <person name="Fujii Y."/>
            <person name="Habara T."/>
            <person name="Sakai H."/>
            <person name="Sato Y."/>
            <person name="Wilson G."/>
            <person name="Kumar K."/>
            <person name="McCouch S."/>
            <person name="Juretic N."/>
            <person name="Hoen D."/>
            <person name="Wright S."/>
            <person name="Bruskiewich R."/>
            <person name="Bureau T."/>
            <person name="Miyao A."/>
            <person name="Hirochika H."/>
            <person name="Nishikawa T."/>
            <person name="Kadowaki K."/>
            <person name="Sugiura M."/>
            <person name="Burr B."/>
            <person name="Sasaki T."/>
        </authorList>
    </citation>
    <scope>NUCLEOTIDE SEQUENCE [LARGE SCALE GENOMIC DNA]</scope>
    <source>
        <strain evidence="3">cv. Nipponbare</strain>
    </source>
</reference>
<organism evidence="2 3">
    <name type="scientific">Oryza sativa subsp. japonica</name>
    <name type="common">Rice</name>
    <dbReference type="NCBI Taxonomy" id="39947"/>
    <lineage>
        <taxon>Eukaryota</taxon>
        <taxon>Viridiplantae</taxon>
        <taxon>Streptophyta</taxon>
        <taxon>Embryophyta</taxon>
        <taxon>Tracheophyta</taxon>
        <taxon>Spermatophyta</taxon>
        <taxon>Magnoliopsida</taxon>
        <taxon>Liliopsida</taxon>
        <taxon>Poales</taxon>
        <taxon>Poaceae</taxon>
        <taxon>BOP clade</taxon>
        <taxon>Oryzoideae</taxon>
        <taxon>Oryzeae</taxon>
        <taxon>Oryzinae</taxon>
        <taxon>Oryza</taxon>
        <taxon>Oryza sativa</taxon>
    </lineage>
</organism>
<evidence type="ECO:0000313" key="1">
    <source>
        <dbReference type="EMBL" id="BAD38365.1"/>
    </source>
</evidence>
<reference evidence="2" key="2">
    <citation type="submission" date="2002-11" db="EMBL/GenBank/DDBJ databases">
        <title>Oryza sativa nipponbare(GA3) genomic DNA, chromosome 9, BAC clone:B1342C04.</title>
        <authorList>
            <person name="Sasaki T."/>
            <person name="Matsumoto T."/>
            <person name="Katayose Y."/>
        </authorList>
    </citation>
    <scope>NUCLEOTIDE SEQUENCE</scope>
</reference>
<protein>
    <submittedName>
        <fullName evidence="2">Uncharacterized protein</fullName>
    </submittedName>
</protein>
<sequence>MAKPLTIWWDFQKCTHDRKPCISISIDLPFTAARPAGAVASRRIKRSPFVASGELSTPSQCRHAYATSTTSQSVGARWPAPIGALPRLPELVPRPAVDVTGRSAHDATCGTESCVPARTRLARPDRRRGRHHIGGR</sequence>
<reference evidence="3" key="4">
    <citation type="journal article" date="2008" name="Nucleic Acids Res.">
        <title>The rice annotation project database (RAP-DB): 2008 update.</title>
        <authorList>
            <consortium name="The rice annotation project (RAP)"/>
        </authorList>
    </citation>
    <scope>GENOME REANNOTATION</scope>
    <source>
        <strain evidence="3">cv. Nipponbare</strain>
    </source>
</reference>
<dbReference type="EMBL" id="AP006057">
    <property type="protein sequence ID" value="BAD38479.1"/>
    <property type="molecule type" value="Genomic_DNA"/>
</dbReference>
<dbReference type="EMBL" id="AP005891">
    <property type="protein sequence ID" value="BAD38365.1"/>
    <property type="molecule type" value="Genomic_DNA"/>
</dbReference>
<dbReference type="Proteomes" id="UP000000763">
    <property type="component" value="Chromosome 9"/>
</dbReference>
<reference evidence="1" key="1">
    <citation type="submission" date="2002-11" db="EMBL/GenBank/DDBJ databases">
        <title>Oryza sativa nipponbare(GA3) genomic DNA, chromosome 9, BAC clone:B1045B05.</title>
        <authorList>
            <person name="Sasaki T."/>
            <person name="Matsumoto T."/>
            <person name="Katayose Y."/>
        </authorList>
    </citation>
    <scope>NUCLEOTIDE SEQUENCE</scope>
</reference>
<gene>
    <name evidence="1" type="ORF">B1045B05.3</name>
    <name evidence="2" type="ORF">B1342C04.50</name>
</gene>
<name>Q67TP2_ORYSJ</name>
<proteinExistence type="predicted"/>
<accession>Q67TP2</accession>
<dbReference type="AlphaFoldDB" id="Q67TP2"/>
<evidence type="ECO:0000313" key="2">
    <source>
        <dbReference type="EMBL" id="BAD38479.1"/>
    </source>
</evidence>
<evidence type="ECO:0000313" key="3">
    <source>
        <dbReference type="Proteomes" id="UP000000763"/>
    </source>
</evidence>